<accession>A0A6G4XTB3</accession>
<evidence type="ECO:0000313" key="2">
    <source>
        <dbReference type="EMBL" id="NGO80453.1"/>
    </source>
</evidence>
<name>A0A6G4XTB3_9ACTN</name>
<keyword evidence="1" id="KW-1133">Transmembrane helix</keyword>
<sequence>MTVDDERELRDLLERAVPRLPAPDSRMRRVRERVVRRRRRRTAAVAGACVAAAAVLAGTLLPGSGTEPGPALVPPAGSASRDLLRHSELAGLTLELPPGWHGLTVLEDPGAKMRAVAYAAPQPLGSGRDACARDGAEVCPPLDQLPKQDGALLILALDSTPTLAGKAQSPPRLDRMAVGELCRGLAASHEFYGLIKVPGRADAVVGATLCASGGPDTAGRYAEVVRRMLADARFAKYASPPPTSASSAPVEY</sequence>
<protein>
    <submittedName>
        <fullName evidence="2">Uncharacterized protein</fullName>
    </submittedName>
</protein>
<comment type="caution">
    <text evidence="2">The sequence shown here is derived from an EMBL/GenBank/DDBJ whole genome shotgun (WGS) entry which is preliminary data.</text>
</comment>
<dbReference type="RefSeq" id="WP_165335873.1">
    <property type="nucleotide sequence ID" value="NZ_JAAKZW010000218.1"/>
</dbReference>
<dbReference type="EMBL" id="JAAKZW010000218">
    <property type="protein sequence ID" value="NGO80453.1"/>
    <property type="molecule type" value="Genomic_DNA"/>
</dbReference>
<keyword evidence="1" id="KW-0812">Transmembrane</keyword>
<keyword evidence="3" id="KW-1185">Reference proteome</keyword>
<dbReference type="Proteomes" id="UP000481109">
    <property type="component" value="Unassembled WGS sequence"/>
</dbReference>
<organism evidence="2 3">
    <name type="scientific">Streptomyces mesophilus</name>
    <dbReference type="NCBI Taxonomy" id="1775132"/>
    <lineage>
        <taxon>Bacteria</taxon>
        <taxon>Bacillati</taxon>
        <taxon>Actinomycetota</taxon>
        <taxon>Actinomycetes</taxon>
        <taxon>Kitasatosporales</taxon>
        <taxon>Streptomycetaceae</taxon>
        <taxon>Streptomyces</taxon>
    </lineage>
</organism>
<evidence type="ECO:0000313" key="3">
    <source>
        <dbReference type="Proteomes" id="UP000481109"/>
    </source>
</evidence>
<feature type="transmembrane region" description="Helical" evidence="1">
    <location>
        <begin position="43"/>
        <end position="61"/>
    </location>
</feature>
<keyword evidence="1" id="KW-0472">Membrane</keyword>
<proteinExistence type="predicted"/>
<gene>
    <name evidence="2" type="ORF">G6045_33070</name>
</gene>
<dbReference type="AlphaFoldDB" id="A0A6G4XTB3"/>
<evidence type="ECO:0000256" key="1">
    <source>
        <dbReference type="SAM" id="Phobius"/>
    </source>
</evidence>
<reference evidence="2 3" key="1">
    <citation type="submission" date="2020-02" db="EMBL/GenBank/DDBJ databases">
        <title>Whole-genome analyses of novel actinobacteria.</title>
        <authorList>
            <person name="Sahin N."/>
            <person name="Tokatli A."/>
        </authorList>
    </citation>
    <scope>NUCLEOTIDE SEQUENCE [LARGE SCALE GENOMIC DNA]</scope>
    <source>
        <strain evidence="2 3">YC504</strain>
    </source>
</reference>